<evidence type="ECO:0000259" key="2">
    <source>
        <dbReference type="PROSITE" id="PS50011"/>
    </source>
</evidence>
<dbReference type="GO" id="GO:0044773">
    <property type="term" value="P:mitotic DNA damage checkpoint signaling"/>
    <property type="evidence" value="ECO:0007669"/>
    <property type="project" value="TreeGrafter"/>
</dbReference>
<dbReference type="Gene3D" id="2.120.10.80">
    <property type="entry name" value="Kelch-type beta propeller"/>
    <property type="match status" value="1"/>
</dbReference>
<dbReference type="PANTHER" id="PTHR44167">
    <property type="entry name" value="OVARIAN-SPECIFIC SERINE/THREONINE-PROTEIN KINASE LOK-RELATED"/>
    <property type="match status" value="1"/>
</dbReference>
<dbReference type="InterPro" id="IPR000719">
    <property type="entry name" value="Prot_kinase_dom"/>
</dbReference>
<dbReference type="Proteomes" id="UP000265618">
    <property type="component" value="Unassembled WGS sequence"/>
</dbReference>
<proteinExistence type="predicted"/>
<comment type="caution">
    <text evidence="3">The sequence shown here is derived from an EMBL/GenBank/DDBJ whole genome shotgun (WGS) entry which is preliminary data.</text>
</comment>
<feature type="region of interest" description="Disordered" evidence="1">
    <location>
        <begin position="703"/>
        <end position="764"/>
    </location>
</feature>
<dbReference type="GO" id="GO:0004674">
    <property type="term" value="F:protein serine/threonine kinase activity"/>
    <property type="evidence" value="ECO:0007669"/>
    <property type="project" value="TreeGrafter"/>
</dbReference>
<reference evidence="3 4" key="1">
    <citation type="journal article" date="2018" name="PLoS ONE">
        <title>The draft genome of Kipferlia bialata reveals reductive genome evolution in fornicate parasites.</title>
        <authorList>
            <person name="Tanifuji G."/>
            <person name="Takabayashi S."/>
            <person name="Kume K."/>
            <person name="Takagi M."/>
            <person name="Nakayama T."/>
            <person name="Kamikawa R."/>
            <person name="Inagaki Y."/>
            <person name="Hashimoto T."/>
        </authorList>
    </citation>
    <scope>NUCLEOTIDE SEQUENCE [LARGE SCALE GENOMIC DNA]</scope>
    <source>
        <strain evidence="3">NY0173</strain>
    </source>
</reference>
<dbReference type="InterPro" id="IPR015915">
    <property type="entry name" value="Kelch-typ_b-propeller"/>
</dbReference>
<feature type="compositionally biased region" description="Acidic residues" evidence="1">
    <location>
        <begin position="185"/>
        <end position="194"/>
    </location>
</feature>
<dbReference type="SUPFAM" id="SSF117281">
    <property type="entry name" value="Kelch motif"/>
    <property type="match status" value="1"/>
</dbReference>
<dbReference type="InterPro" id="IPR008271">
    <property type="entry name" value="Ser/Thr_kinase_AS"/>
</dbReference>
<accession>A0A9K3CQ29</accession>
<dbReference type="Pfam" id="PF00069">
    <property type="entry name" value="Pkinase"/>
    <property type="match status" value="1"/>
</dbReference>
<dbReference type="PROSITE" id="PS00108">
    <property type="entry name" value="PROTEIN_KINASE_ST"/>
    <property type="match status" value="1"/>
</dbReference>
<keyword evidence="4" id="KW-1185">Reference proteome</keyword>
<organism evidence="3 4">
    <name type="scientific">Kipferlia bialata</name>
    <dbReference type="NCBI Taxonomy" id="797122"/>
    <lineage>
        <taxon>Eukaryota</taxon>
        <taxon>Metamonada</taxon>
        <taxon>Carpediemonas-like organisms</taxon>
        <taxon>Kipferlia</taxon>
    </lineage>
</organism>
<evidence type="ECO:0000256" key="1">
    <source>
        <dbReference type="SAM" id="MobiDB-lite"/>
    </source>
</evidence>
<dbReference type="GO" id="GO:0005737">
    <property type="term" value="C:cytoplasm"/>
    <property type="evidence" value="ECO:0007669"/>
    <property type="project" value="TreeGrafter"/>
</dbReference>
<gene>
    <name evidence="3" type="ORF">KIPB_000155</name>
</gene>
<sequence length="1317" mass="146557">MLYTNYPFVPSVEADLDQHDASTDSLRAFINSDSGERYPEPLWQRPSEYNHLFHNPFTDWLVVVTDYIEGHTLEHLILTHVGEGRAIPHTLSIMEQAIRGLSDLHSAGIMHRDIKPDNIMVHTLPANDMRPQLATQLGEELPRVPPYTQATWLDLGLAREVPDIGEGSEGSMEDSSDSDASCADTTEEEEEEDLYPTLNGSYNCAPGALLYNAPECWTPYYGLPSDVWSMGLVFSQMLMDEWVLGDITSVAELKERICNDCGTVTTDHTGIKGLPDMVNDMLQADPSLSPLRPTCAQLLRRIDGIKAQMALDHLSRLNAEVTRLDGLIEYVLSPDTDHDTWQEGLVLLYSPDWHGYTPSLPDDTTLMCPERMDLRHAYASRLYQGLKAMDRDYLTHTGDHCPYIRSRLQAAGDHASHVSMDRYRIAPQPVRDNENLRVFYPSEGSPDDGPGLEWRSRIDACIQKCQEQRADRFNPVGPLLDNIGYMCDHMTRRGLRERLSLKSLSNPLRAEGFAALVAHVESVVKGQPGLFDDVSDIDLSGNSITTLGFSQRRLASLHRCFPNVKRFYLQGNSMVQPGMQSLVQELSADVHTGRVQPFVVIYEEESTTHHPVNANSLSLVCCNMWKTLPREGPRQEVSFDQQMKAMLMGGLRDAAMYAGVPAWFLDGTGAPTVPVSSVTPPVINAAVTAVEVMASSNVAVSLSPGMADKGSESESCDTTVGDGEQSSSSSGESESEPRTSESSSDTDGGQRESGPTGPVHFDPARYGQYSPPCTLCHREVLLMSEVYILGGQVVPCVRNVQLASMSRDAFLQVLDSYKPDNYKATEALNSFVHYLDPNKERPQLLKALYYDDPSTVTEYLRDWAQGLSPTEFSDHVRKCFSTDALEVEPEVDLPLSLWEDGQMVKREYASVYMLCTELSLFTGRSWRQHNQNSVESSVGKYVCRLDFTYTAGDKVSLKRLRWGTCRHLGTQPINDSKAGTLRDPVCVLPPTLVPKAQGKHPGYRVKGGHPCLSDIVNIGDNLAVGFKYPGKQPEHLDTVPGWCYIVSHSEQGLLFDRLECPRELECEGPRGSCVIEGRLYVFALVPDFTRSSAIVPADSAPVARDGQTPSSSVFRLFSMSLDTLEWQEVRKGQRFPSGEREFTGYTSQNEGLCPPFWAIRVSAFAIEETMYVITSTPSMGDKKAGVVDLSMCAESDCQWCTEFHSFHPDTDQWTRLPCDPTVRVTTTASVAGVGHVIGHHARINISLVTLGRRLIGKDCYGDMMEYCPVSDKWVSAPILHWDRNREMCAFGDNSILSYEIPSEMCLIHWSTHPKRAE</sequence>
<name>A0A9K3CQ29_9EUKA</name>
<dbReference type="Gene3D" id="1.10.510.10">
    <property type="entry name" value="Transferase(Phosphotransferase) domain 1"/>
    <property type="match status" value="1"/>
</dbReference>
<feature type="region of interest" description="Disordered" evidence="1">
    <location>
        <begin position="163"/>
        <end position="197"/>
    </location>
</feature>
<feature type="domain" description="Protein kinase" evidence="2">
    <location>
        <begin position="1"/>
        <end position="311"/>
    </location>
</feature>
<evidence type="ECO:0000313" key="3">
    <source>
        <dbReference type="EMBL" id="GIQ79504.1"/>
    </source>
</evidence>
<dbReference type="SUPFAM" id="SSF56112">
    <property type="entry name" value="Protein kinase-like (PK-like)"/>
    <property type="match status" value="1"/>
</dbReference>
<evidence type="ECO:0000313" key="4">
    <source>
        <dbReference type="Proteomes" id="UP000265618"/>
    </source>
</evidence>
<dbReference type="EMBL" id="BDIP01000016">
    <property type="protein sequence ID" value="GIQ79504.1"/>
    <property type="molecule type" value="Genomic_DNA"/>
</dbReference>
<dbReference type="PANTHER" id="PTHR44167:SF25">
    <property type="entry name" value="PROTEIN KINASE DOMAIN CONTAINING PROTEIN"/>
    <property type="match status" value="1"/>
</dbReference>
<dbReference type="OrthoDB" id="4062651at2759"/>
<dbReference type="GO" id="GO:0005634">
    <property type="term" value="C:nucleus"/>
    <property type="evidence" value="ECO:0007669"/>
    <property type="project" value="TreeGrafter"/>
</dbReference>
<protein>
    <recommendedName>
        <fullName evidence="2">Protein kinase domain-containing protein</fullName>
    </recommendedName>
</protein>
<dbReference type="SMART" id="SM00220">
    <property type="entry name" value="S_TKc"/>
    <property type="match status" value="1"/>
</dbReference>
<dbReference type="InterPro" id="IPR011009">
    <property type="entry name" value="Kinase-like_dom_sf"/>
</dbReference>
<dbReference type="PROSITE" id="PS50011">
    <property type="entry name" value="PROTEIN_KINASE_DOM"/>
    <property type="match status" value="1"/>
</dbReference>
<dbReference type="GO" id="GO:0005524">
    <property type="term" value="F:ATP binding"/>
    <property type="evidence" value="ECO:0007669"/>
    <property type="project" value="InterPro"/>
</dbReference>